<dbReference type="GeneID" id="85440251"/>
<evidence type="ECO:0000313" key="2">
    <source>
        <dbReference type="EMBL" id="KAK1569641.1"/>
    </source>
</evidence>
<name>A0AAD8UXY8_9PEZI</name>
<dbReference type="AlphaFoldDB" id="A0AAD8UXY8"/>
<keyword evidence="3" id="KW-1185">Reference proteome</keyword>
<evidence type="ECO:0000313" key="3">
    <source>
        <dbReference type="Proteomes" id="UP001230504"/>
    </source>
</evidence>
<gene>
    <name evidence="2" type="ORF">LY79DRAFT_528329</name>
</gene>
<protein>
    <submittedName>
        <fullName evidence="2">Uncharacterized protein</fullName>
    </submittedName>
</protein>
<feature type="compositionally biased region" description="Pro residues" evidence="1">
    <location>
        <begin position="202"/>
        <end position="219"/>
    </location>
</feature>
<dbReference type="RefSeq" id="XP_060407856.1">
    <property type="nucleotide sequence ID" value="XM_060556011.1"/>
</dbReference>
<sequence>MGSDQSQHHQQQHQQHQHQQHQHQQQQPGPFASTRSLTAVQSYQFYQHPTDANLGRWATSAAPTITGHQAAALIHHTENHAAGITAHLANQGVTTTPRQNLVQSHMTYLRNHWPNGQWYPDTCRPSTDPPSLDVLTPFKSMTQHWLAHSQGRPLFDLWAQSPQRGIIWQVVNETRSTGLTKRVAQESLRRVKRTFPAAAAPRPKPAAPAPTPDPAPVSEPEPEAPRADPLCPPLAADDEFAPPALGQSKRPSLRLTTTSLPPLDSALEFGYSRTPSPPPMPESDDDESDVSVDGVLGDLFGQPGIPLAPVSKKYKRVRELGLAAAKKKKDTAETSARRRRCAEERATAAAAEAAEIGENGLGAEKIQDIAEVLADAASKAVSRAAKRHYGHLLPPGRRAVMTKRAKQKTKEMVTDYL</sequence>
<dbReference type="Proteomes" id="UP001230504">
    <property type="component" value="Unassembled WGS sequence"/>
</dbReference>
<accession>A0AAD8UXY8</accession>
<proteinExistence type="predicted"/>
<feature type="region of interest" description="Disordered" evidence="1">
    <location>
        <begin position="190"/>
        <end position="291"/>
    </location>
</feature>
<feature type="compositionally biased region" description="Low complexity" evidence="1">
    <location>
        <begin position="253"/>
        <end position="263"/>
    </location>
</feature>
<dbReference type="EMBL" id="JAHLJV010000127">
    <property type="protein sequence ID" value="KAK1569641.1"/>
    <property type="molecule type" value="Genomic_DNA"/>
</dbReference>
<reference evidence="2" key="1">
    <citation type="submission" date="2021-06" db="EMBL/GenBank/DDBJ databases">
        <title>Comparative genomics, transcriptomics and evolutionary studies reveal genomic signatures of adaptation to plant cell wall in hemibiotrophic fungi.</title>
        <authorList>
            <consortium name="DOE Joint Genome Institute"/>
            <person name="Baroncelli R."/>
            <person name="Diaz J.F."/>
            <person name="Benocci T."/>
            <person name="Peng M."/>
            <person name="Battaglia E."/>
            <person name="Haridas S."/>
            <person name="Andreopoulos W."/>
            <person name="Labutti K."/>
            <person name="Pangilinan J."/>
            <person name="Floch G.L."/>
            <person name="Makela M.R."/>
            <person name="Henrissat B."/>
            <person name="Grigoriev I.V."/>
            <person name="Crouch J.A."/>
            <person name="De Vries R.P."/>
            <person name="Sukno S.A."/>
            <person name="Thon M.R."/>
        </authorList>
    </citation>
    <scope>NUCLEOTIDE SEQUENCE</scope>
    <source>
        <strain evidence="2">CBS 125086</strain>
    </source>
</reference>
<evidence type="ECO:0000256" key="1">
    <source>
        <dbReference type="SAM" id="MobiDB-lite"/>
    </source>
</evidence>
<comment type="caution">
    <text evidence="2">The sequence shown here is derived from an EMBL/GenBank/DDBJ whole genome shotgun (WGS) entry which is preliminary data.</text>
</comment>
<organism evidence="2 3">
    <name type="scientific">Colletotrichum navitas</name>
    <dbReference type="NCBI Taxonomy" id="681940"/>
    <lineage>
        <taxon>Eukaryota</taxon>
        <taxon>Fungi</taxon>
        <taxon>Dikarya</taxon>
        <taxon>Ascomycota</taxon>
        <taxon>Pezizomycotina</taxon>
        <taxon>Sordariomycetes</taxon>
        <taxon>Hypocreomycetidae</taxon>
        <taxon>Glomerellales</taxon>
        <taxon>Glomerellaceae</taxon>
        <taxon>Colletotrichum</taxon>
        <taxon>Colletotrichum graminicola species complex</taxon>
    </lineage>
</organism>
<feature type="region of interest" description="Disordered" evidence="1">
    <location>
        <begin position="1"/>
        <end position="31"/>
    </location>
</feature>